<keyword evidence="2" id="KW-1185">Reference proteome</keyword>
<evidence type="ECO:0000313" key="1">
    <source>
        <dbReference type="EMBL" id="CAJ1947427.1"/>
    </source>
</evidence>
<accession>A0AA86T0Z9</accession>
<name>A0AA86T0Z9_9FABA</name>
<dbReference type="AlphaFoldDB" id="A0AA86T0Z9"/>
<dbReference type="Gramene" id="rna-AYBTSS11_LOCUS12653">
    <property type="protein sequence ID" value="CAJ1947427.1"/>
    <property type="gene ID" value="gene-AYBTSS11_LOCUS12653"/>
</dbReference>
<dbReference type="EMBL" id="OY731401">
    <property type="protein sequence ID" value="CAJ1947427.1"/>
    <property type="molecule type" value="Genomic_DNA"/>
</dbReference>
<feature type="non-terminal residue" evidence="1">
    <location>
        <position position="211"/>
    </location>
</feature>
<organism evidence="1 2">
    <name type="scientific">Sphenostylis stenocarpa</name>
    <dbReference type="NCBI Taxonomy" id="92480"/>
    <lineage>
        <taxon>Eukaryota</taxon>
        <taxon>Viridiplantae</taxon>
        <taxon>Streptophyta</taxon>
        <taxon>Embryophyta</taxon>
        <taxon>Tracheophyta</taxon>
        <taxon>Spermatophyta</taxon>
        <taxon>Magnoliopsida</taxon>
        <taxon>eudicotyledons</taxon>
        <taxon>Gunneridae</taxon>
        <taxon>Pentapetalae</taxon>
        <taxon>rosids</taxon>
        <taxon>fabids</taxon>
        <taxon>Fabales</taxon>
        <taxon>Fabaceae</taxon>
        <taxon>Papilionoideae</taxon>
        <taxon>50 kb inversion clade</taxon>
        <taxon>NPAAA clade</taxon>
        <taxon>indigoferoid/millettioid clade</taxon>
        <taxon>Phaseoleae</taxon>
        <taxon>Sphenostylis</taxon>
    </lineage>
</organism>
<dbReference type="Proteomes" id="UP001189624">
    <property type="component" value="Chromosome 4"/>
</dbReference>
<proteinExistence type="predicted"/>
<protein>
    <submittedName>
        <fullName evidence="1">Uncharacterized protein</fullName>
    </submittedName>
</protein>
<evidence type="ECO:0000313" key="2">
    <source>
        <dbReference type="Proteomes" id="UP001189624"/>
    </source>
</evidence>
<gene>
    <name evidence="1" type="ORF">AYBTSS11_LOCUS12653</name>
</gene>
<reference evidence="1" key="1">
    <citation type="submission" date="2023-10" db="EMBL/GenBank/DDBJ databases">
        <authorList>
            <person name="Domelevo Entfellner J.-B."/>
        </authorList>
    </citation>
    <scope>NUCLEOTIDE SEQUENCE</scope>
</reference>
<sequence length="211" mass="23531">MCGYNAFRLSDNRANLGARFSKGVLGLSDNRANPRTLFILGSMESPPMFLPETSEKRVLFGSPSLYKTSETLLDAEKTLSKALKNSGNAAPIYKFSRLAVARPPVSSDRVETAVSSNETAVSTWQTRRDRRLGKRDRRLALRRWRDRRLVKRDDGLATCMRRDGGLGNPDGVLVSTRRENLFFAQKLPPILVWGLIVSPNGLLGFVHLQIG</sequence>